<dbReference type="PANTHER" id="PTHR39185:SF1">
    <property type="entry name" value="SWARMING MOTILITY PROTEIN SWRD"/>
    <property type="match status" value="1"/>
</dbReference>
<dbReference type="PANTHER" id="PTHR39185">
    <property type="entry name" value="SWARMING MOTILITY PROTEIN SWRD"/>
    <property type="match status" value="1"/>
</dbReference>
<sequence>MIAVTRRNGTCFALNPDLIERVEATPDTIITLVGGTRYVVTETVEQVVAEVRDFRAAVISAADFVQHSPSQRSGLHAVPDTDH</sequence>
<accession>A0AAU7JZ93</accession>
<dbReference type="Pfam" id="PF06289">
    <property type="entry name" value="FlbD"/>
    <property type="match status" value="1"/>
</dbReference>
<keyword evidence="1" id="KW-0969">Cilium</keyword>
<reference evidence="1" key="1">
    <citation type="submission" date="2024-05" db="EMBL/GenBank/DDBJ databases">
        <authorList>
            <person name="Kim S."/>
            <person name="Heo J."/>
            <person name="Choi H."/>
            <person name="Choi Y."/>
            <person name="Kwon S.-W."/>
            <person name="Kim Y."/>
        </authorList>
    </citation>
    <scope>NUCLEOTIDE SEQUENCE</scope>
    <source>
        <strain evidence="1">KACC 23699</strain>
    </source>
</reference>
<dbReference type="EMBL" id="CP157483">
    <property type="protein sequence ID" value="XBO45593.1"/>
    <property type="molecule type" value="Genomic_DNA"/>
</dbReference>
<dbReference type="InterPro" id="IPR009384">
    <property type="entry name" value="SwrD-like"/>
</dbReference>
<evidence type="ECO:0000313" key="1">
    <source>
        <dbReference type="EMBL" id="XBO45593.1"/>
    </source>
</evidence>
<gene>
    <name evidence="1" type="ORF">ABEG17_09755</name>
</gene>
<keyword evidence="1" id="KW-0966">Cell projection</keyword>
<proteinExistence type="predicted"/>
<dbReference type="RefSeq" id="WP_406833095.1">
    <property type="nucleotide sequence ID" value="NZ_CP157483.1"/>
</dbReference>
<keyword evidence="1" id="KW-0282">Flagellum</keyword>
<protein>
    <submittedName>
        <fullName evidence="1">Flagellar FlbD family protein</fullName>
    </submittedName>
</protein>
<dbReference type="AlphaFoldDB" id="A0AAU7JZ93"/>
<organism evidence="1">
    <name type="scientific">Pedococcus sp. KACC 23699</name>
    <dbReference type="NCBI Taxonomy" id="3149228"/>
    <lineage>
        <taxon>Bacteria</taxon>
        <taxon>Bacillati</taxon>
        <taxon>Actinomycetota</taxon>
        <taxon>Actinomycetes</taxon>
        <taxon>Micrococcales</taxon>
        <taxon>Intrasporangiaceae</taxon>
        <taxon>Pedococcus</taxon>
    </lineage>
</organism>
<name>A0AAU7JZ93_9MICO</name>